<organism evidence="2 3">
    <name type="scientific">Agrocybe chaxingu</name>
    <dbReference type="NCBI Taxonomy" id="84603"/>
    <lineage>
        <taxon>Eukaryota</taxon>
        <taxon>Fungi</taxon>
        <taxon>Dikarya</taxon>
        <taxon>Basidiomycota</taxon>
        <taxon>Agaricomycotina</taxon>
        <taxon>Agaricomycetes</taxon>
        <taxon>Agaricomycetidae</taxon>
        <taxon>Agaricales</taxon>
        <taxon>Agaricineae</taxon>
        <taxon>Strophariaceae</taxon>
        <taxon>Agrocybe</taxon>
    </lineage>
</organism>
<protein>
    <submittedName>
        <fullName evidence="2">Uncharacterized protein</fullName>
    </submittedName>
</protein>
<comment type="caution">
    <text evidence="2">The sequence shown here is derived from an EMBL/GenBank/DDBJ whole genome shotgun (WGS) entry which is preliminary data.</text>
</comment>
<proteinExistence type="predicted"/>
<feature type="compositionally biased region" description="Polar residues" evidence="1">
    <location>
        <begin position="1"/>
        <end position="15"/>
    </location>
</feature>
<evidence type="ECO:0000313" key="3">
    <source>
        <dbReference type="Proteomes" id="UP001148786"/>
    </source>
</evidence>
<dbReference type="AlphaFoldDB" id="A0A9W8MXJ1"/>
<dbReference type="EMBL" id="JANKHO010000453">
    <property type="protein sequence ID" value="KAJ3509755.1"/>
    <property type="molecule type" value="Genomic_DNA"/>
</dbReference>
<accession>A0A9W8MXJ1</accession>
<name>A0A9W8MXJ1_9AGAR</name>
<dbReference type="Proteomes" id="UP001148786">
    <property type="component" value="Unassembled WGS sequence"/>
</dbReference>
<keyword evidence="3" id="KW-1185">Reference proteome</keyword>
<evidence type="ECO:0000256" key="1">
    <source>
        <dbReference type="SAM" id="MobiDB-lite"/>
    </source>
</evidence>
<sequence length="122" mass="13217">MRPTLSADTTLLNPTKRNDRLADQARIRADHADLQPLCDPPHPAHIPGEEISSQADIGVVGQLDDLVLRLESCERGERAEGLFGVEQGVRGHVGEDGWDEEGGVGDGLATDQDLSTFFDCVR</sequence>
<reference evidence="2" key="1">
    <citation type="submission" date="2022-07" db="EMBL/GenBank/DDBJ databases">
        <title>Genome Sequence of Agrocybe chaxingu.</title>
        <authorList>
            <person name="Buettner E."/>
        </authorList>
    </citation>
    <scope>NUCLEOTIDE SEQUENCE</scope>
    <source>
        <strain evidence="2">MP-N11</strain>
    </source>
</reference>
<evidence type="ECO:0000313" key="2">
    <source>
        <dbReference type="EMBL" id="KAJ3509755.1"/>
    </source>
</evidence>
<feature type="region of interest" description="Disordered" evidence="1">
    <location>
        <begin position="1"/>
        <end position="20"/>
    </location>
</feature>
<gene>
    <name evidence="2" type="ORF">NLJ89_g5046</name>
</gene>